<dbReference type="AlphaFoldDB" id="A0A420HPB4"/>
<feature type="compositionally biased region" description="Polar residues" evidence="1">
    <location>
        <begin position="49"/>
        <end position="62"/>
    </location>
</feature>
<organism evidence="2 3">
    <name type="scientific">Erysiphe neolycopersici</name>
    <dbReference type="NCBI Taxonomy" id="212602"/>
    <lineage>
        <taxon>Eukaryota</taxon>
        <taxon>Fungi</taxon>
        <taxon>Dikarya</taxon>
        <taxon>Ascomycota</taxon>
        <taxon>Pezizomycotina</taxon>
        <taxon>Leotiomycetes</taxon>
        <taxon>Erysiphales</taxon>
        <taxon>Erysiphaceae</taxon>
        <taxon>Erysiphe</taxon>
    </lineage>
</organism>
<dbReference type="OrthoDB" id="10631759at2759"/>
<dbReference type="Proteomes" id="UP000286134">
    <property type="component" value="Unassembled WGS sequence"/>
</dbReference>
<evidence type="ECO:0000313" key="3">
    <source>
        <dbReference type="Proteomes" id="UP000286134"/>
    </source>
</evidence>
<reference evidence="2 3" key="1">
    <citation type="journal article" date="2018" name="BMC Genomics">
        <title>Comparative genome analyses reveal sequence features reflecting distinct modes of host-adaptation between dicot and monocot powdery mildew.</title>
        <authorList>
            <person name="Wu Y."/>
            <person name="Ma X."/>
            <person name="Pan Z."/>
            <person name="Kale S.D."/>
            <person name="Song Y."/>
            <person name="King H."/>
            <person name="Zhang Q."/>
            <person name="Presley C."/>
            <person name="Deng X."/>
            <person name="Wei C.I."/>
            <person name="Xiao S."/>
        </authorList>
    </citation>
    <scope>NUCLEOTIDE SEQUENCE [LARGE SCALE GENOMIC DNA]</scope>
    <source>
        <strain evidence="2">UMSG2</strain>
    </source>
</reference>
<dbReference type="EMBL" id="MCFK01006140">
    <property type="protein sequence ID" value="RKF59280.1"/>
    <property type="molecule type" value="Genomic_DNA"/>
</dbReference>
<protein>
    <submittedName>
        <fullName evidence="2">Uncharacterized protein</fullName>
    </submittedName>
</protein>
<keyword evidence="3" id="KW-1185">Reference proteome</keyword>
<sequence length="96" mass="11056">MSDRAPLTRCSVCKRNRPLDLFSHPTRTIPYKTCSDCRSRQKSIRQARTRSIFQQQSVQESRNFNRDGGNDVMDTEETTHVVPLVQEFAEVIPETG</sequence>
<name>A0A420HPB4_9PEZI</name>
<feature type="region of interest" description="Disordered" evidence="1">
    <location>
        <begin position="48"/>
        <end position="74"/>
    </location>
</feature>
<accession>A0A420HPB4</accession>
<gene>
    <name evidence="2" type="ORF">OnM2_061078</name>
</gene>
<comment type="caution">
    <text evidence="2">The sequence shown here is derived from an EMBL/GenBank/DDBJ whole genome shotgun (WGS) entry which is preliminary data.</text>
</comment>
<evidence type="ECO:0000313" key="2">
    <source>
        <dbReference type="EMBL" id="RKF59280.1"/>
    </source>
</evidence>
<evidence type="ECO:0000256" key="1">
    <source>
        <dbReference type="SAM" id="MobiDB-lite"/>
    </source>
</evidence>
<proteinExistence type="predicted"/>
<feature type="non-terminal residue" evidence="2">
    <location>
        <position position="96"/>
    </location>
</feature>